<dbReference type="Proteomes" id="UP000580891">
    <property type="component" value="Unassembled WGS sequence"/>
</dbReference>
<gene>
    <name evidence="1" type="ORF">HNQ85_001309</name>
</gene>
<evidence type="ECO:0008006" key="3">
    <source>
        <dbReference type="Google" id="ProtNLM"/>
    </source>
</evidence>
<dbReference type="EMBL" id="JACDUU010000002">
    <property type="protein sequence ID" value="MBA2871039.1"/>
    <property type="molecule type" value="Genomic_DNA"/>
</dbReference>
<organism evidence="1 2">
    <name type="scientific">[Anoxybacillus] calidus</name>
    <dbReference type="NCBI Taxonomy" id="575178"/>
    <lineage>
        <taxon>Bacteria</taxon>
        <taxon>Bacillati</taxon>
        <taxon>Bacillota</taxon>
        <taxon>Bacilli</taxon>
        <taxon>Bacillales</taxon>
        <taxon>Anoxybacillaceae</taxon>
        <taxon>Paranoxybacillus</taxon>
    </lineage>
</organism>
<accession>A0A7V9YYZ3</accession>
<proteinExistence type="predicted"/>
<dbReference type="Pfam" id="PF11185">
    <property type="entry name" value="DUF2971"/>
    <property type="match status" value="1"/>
</dbReference>
<dbReference type="RefSeq" id="WP_181536903.1">
    <property type="nucleotide sequence ID" value="NZ_JACDUU010000002.1"/>
</dbReference>
<evidence type="ECO:0000313" key="1">
    <source>
        <dbReference type="EMBL" id="MBA2871039.1"/>
    </source>
</evidence>
<reference evidence="1 2" key="1">
    <citation type="submission" date="2020-07" db="EMBL/GenBank/DDBJ databases">
        <title>Genomic Encyclopedia of Type Strains, Phase IV (KMG-IV): sequencing the most valuable type-strain genomes for metagenomic binning, comparative biology and taxonomic classification.</title>
        <authorList>
            <person name="Goeker M."/>
        </authorList>
    </citation>
    <scope>NUCLEOTIDE SEQUENCE [LARGE SCALE GENOMIC DNA]</scope>
    <source>
        <strain evidence="1 2">DSM 25220</strain>
    </source>
</reference>
<keyword evidence="2" id="KW-1185">Reference proteome</keyword>
<evidence type="ECO:0000313" key="2">
    <source>
        <dbReference type="Proteomes" id="UP000580891"/>
    </source>
</evidence>
<comment type="caution">
    <text evidence="1">The sequence shown here is derived from an EMBL/GenBank/DDBJ whole genome shotgun (WGS) entry which is preliminary data.</text>
</comment>
<sequence>MFLYDDKFLNWESENNKRLESIENKKLWLSRFDKLNDPFEFKSLYLDRKRLEEHGWDIGFLEQIINNIKMHMLVTCFSDNFNSNMPMWAHYSNNHKGFCVEYNIINPNLIFPVLYGEKRYATASIITNLVSELTKLENQDKRADLNKINHYFTVLYLSNMVKHRSWEYEKEYRILYPEYTQVPYGKLIDNSELGIEISAIYLGINCNEDNKRKLKKISEKLECPLYQMYLDDHSDNYELKHVLC</sequence>
<dbReference type="AlphaFoldDB" id="A0A7V9YYZ3"/>
<protein>
    <recommendedName>
        <fullName evidence="3">DUF2971 domain-containing protein</fullName>
    </recommendedName>
</protein>
<dbReference type="InterPro" id="IPR021352">
    <property type="entry name" value="DUF2971"/>
</dbReference>
<name>A0A7V9YYZ3_9BACL</name>